<dbReference type="GO" id="GO:0016757">
    <property type="term" value="F:glycosyltransferase activity"/>
    <property type="evidence" value="ECO:0007669"/>
    <property type="project" value="TreeGrafter"/>
</dbReference>
<organism evidence="1 2">
    <name type="scientific">Eiseniibacteriota bacterium</name>
    <dbReference type="NCBI Taxonomy" id="2212470"/>
    <lineage>
        <taxon>Bacteria</taxon>
        <taxon>Candidatus Eiseniibacteriota</taxon>
    </lineage>
</organism>
<dbReference type="CDD" id="cd03801">
    <property type="entry name" value="GT4_PimA-like"/>
    <property type="match status" value="1"/>
</dbReference>
<dbReference type="Proteomes" id="UP000547674">
    <property type="component" value="Unassembled WGS sequence"/>
</dbReference>
<accession>A0A7Y2H418</accession>
<name>A0A7Y2H418_UNCEI</name>
<reference evidence="1 2" key="1">
    <citation type="submission" date="2020-03" db="EMBL/GenBank/DDBJ databases">
        <title>Metabolic flexibility allows generalist bacteria to become dominant in a frequently disturbed ecosystem.</title>
        <authorList>
            <person name="Chen Y.-J."/>
            <person name="Leung P.M."/>
            <person name="Bay S.K."/>
            <person name="Hugenholtz P."/>
            <person name="Kessler A.J."/>
            <person name="Shelley G."/>
            <person name="Waite D.W."/>
            <person name="Cook P.L."/>
            <person name="Greening C."/>
        </authorList>
    </citation>
    <scope>NUCLEOTIDE SEQUENCE [LARGE SCALE GENOMIC DNA]</scope>
    <source>
        <strain evidence="1">SS_bin_28</strain>
    </source>
</reference>
<evidence type="ECO:0000313" key="1">
    <source>
        <dbReference type="EMBL" id="NNF08362.1"/>
    </source>
</evidence>
<dbReference type="Pfam" id="PF13692">
    <property type="entry name" value="Glyco_trans_1_4"/>
    <property type="match status" value="1"/>
</dbReference>
<dbReference type="Gene3D" id="3.40.50.2000">
    <property type="entry name" value="Glycogen Phosphorylase B"/>
    <property type="match status" value="1"/>
</dbReference>
<dbReference type="AlphaFoldDB" id="A0A7Y2H418"/>
<dbReference type="PANTHER" id="PTHR12526">
    <property type="entry name" value="GLYCOSYLTRANSFERASE"/>
    <property type="match status" value="1"/>
</dbReference>
<dbReference type="EMBL" id="JABDJR010000661">
    <property type="protein sequence ID" value="NNF08362.1"/>
    <property type="molecule type" value="Genomic_DNA"/>
</dbReference>
<proteinExistence type="predicted"/>
<sequence>MYRYTDIRNDWRLLDEETFEVPSGIELLSHEAFASPNGPHVEQVRPSSVIGPFRMVPALHHLLYALQLLMRCRNHSVLIVNGSSPLWLAVGLLNQTLFCLRKRRVLCWALHAEPSTRFSREIMRWGLKGTSLSLLWSKNTVSSHVEFFQLPETRFLFMPYKANHSKELPYKLSLDNYVFAGGNSKRDYDTLLTAIKGTGIPLVISSTDPEVKSSLRDLSNVTVVSAVEPEFAELQAASRFVVMPMHEEGIRGAGEANICNAMWHGKPVIAADNISAHEYIQHGQTGFVVPSGDTKALRDHIIRLWNNPELTRTMGEAAHRHVVENFTQSSFSQRLRRLSAILGTEEFFVPHIRTTKIQLEAETPSRQAS</sequence>
<dbReference type="SUPFAM" id="SSF53756">
    <property type="entry name" value="UDP-Glycosyltransferase/glycogen phosphorylase"/>
    <property type="match status" value="1"/>
</dbReference>
<comment type="caution">
    <text evidence="1">The sequence shown here is derived from an EMBL/GenBank/DDBJ whole genome shotgun (WGS) entry which is preliminary data.</text>
</comment>
<gene>
    <name evidence="1" type="ORF">HKN21_16495</name>
</gene>
<keyword evidence="1" id="KW-0808">Transferase</keyword>
<dbReference type="PANTHER" id="PTHR12526:SF590">
    <property type="entry name" value="ALPHA-MALTOSE-1-PHOSPHATE SYNTHASE"/>
    <property type="match status" value="1"/>
</dbReference>
<evidence type="ECO:0000313" key="2">
    <source>
        <dbReference type="Proteomes" id="UP000547674"/>
    </source>
</evidence>
<protein>
    <submittedName>
        <fullName evidence="1">Glycosyltransferase family 4 protein</fullName>
    </submittedName>
</protein>